<comment type="caution">
    <text evidence="2">The sequence shown here is derived from an EMBL/GenBank/DDBJ whole genome shotgun (WGS) entry which is preliminary data.</text>
</comment>
<sequence>MIGHGRCCARPPTGIGALGDDQHGAELEKAESGVEDGVFGVCVEESDGAVTGLRIGTGRHRRAGHPGDTGN</sequence>
<gene>
    <name evidence="2" type="ORF">CA984_15605</name>
</gene>
<reference evidence="2 3" key="1">
    <citation type="submission" date="2017-05" db="EMBL/GenBank/DDBJ databases">
        <title>Biotechnological potential of actinobacteria isolated from South African environments.</title>
        <authorList>
            <person name="Le Roes-Hill M."/>
            <person name="Prins A."/>
            <person name="Durrell K.A."/>
        </authorList>
    </citation>
    <scope>NUCLEOTIDE SEQUENCE [LARGE SCALE GENOMIC DNA]</scope>
    <source>
        <strain evidence="2">M26</strain>
    </source>
</reference>
<keyword evidence="3" id="KW-1185">Reference proteome</keyword>
<evidence type="ECO:0000313" key="3">
    <source>
        <dbReference type="Proteomes" id="UP000194761"/>
    </source>
</evidence>
<name>A0A243RMT6_9ACTN</name>
<dbReference type="EMBL" id="NGFP01000062">
    <property type="protein sequence ID" value="OUC96230.1"/>
    <property type="molecule type" value="Genomic_DNA"/>
</dbReference>
<evidence type="ECO:0000256" key="1">
    <source>
        <dbReference type="SAM" id="MobiDB-lite"/>
    </source>
</evidence>
<evidence type="ECO:0000313" key="2">
    <source>
        <dbReference type="EMBL" id="OUC96230.1"/>
    </source>
</evidence>
<feature type="region of interest" description="Disordered" evidence="1">
    <location>
        <begin position="11"/>
        <end position="31"/>
    </location>
</feature>
<feature type="compositionally biased region" description="Basic and acidic residues" evidence="1">
    <location>
        <begin position="20"/>
        <end position="31"/>
    </location>
</feature>
<dbReference type="RefSeq" id="WP_086572691.1">
    <property type="nucleotide sequence ID" value="NZ_NGFP01000062.1"/>
</dbReference>
<organism evidence="2 3">
    <name type="scientific">Streptosporangium minutum</name>
    <dbReference type="NCBI Taxonomy" id="569862"/>
    <lineage>
        <taxon>Bacteria</taxon>
        <taxon>Bacillati</taxon>
        <taxon>Actinomycetota</taxon>
        <taxon>Actinomycetes</taxon>
        <taxon>Streptosporangiales</taxon>
        <taxon>Streptosporangiaceae</taxon>
        <taxon>Streptosporangium</taxon>
    </lineage>
</organism>
<dbReference type="Proteomes" id="UP000194761">
    <property type="component" value="Unassembled WGS sequence"/>
</dbReference>
<accession>A0A243RMT6</accession>
<dbReference type="AlphaFoldDB" id="A0A243RMT6"/>
<proteinExistence type="predicted"/>
<protein>
    <submittedName>
        <fullName evidence="2">Uncharacterized protein</fullName>
    </submittedName>
</protein>